<dbReference type="Proteomes" id="UP000198948">
    <property type="component" value="Unassembled WGS sequence"/>
</dbReference>
<accession>A0A1H9RM69</accession>
<evidence type="ECO:0008006" key="3">
    <source>
        <dbReference type="Google" id="ProtNLM"/>
    </source>
</evidence>
<name>A0A1H9RM69_9LACT</name>
<dbReference type="OrthoDB" id="2364226at2"/>
<gene>
    <name evidence="1" type="ORF">SAMN04488559_104152</name>
</gene>
<organism evidence="1 2">
    <name type="scientific">Isobaculum melis</name>
    <dbReference type="NCBI Taxonomy" id="142588"/>
    <lineage>
        <taxon>Bacteria</taxon>
        <taxon>Bacillati</taxon>
        <taxon>Bacillota</taxon>
        <taxon>Bacilli</taxon>
        <taxon>Lactobacillales</taxon>
        <taxon>Carnobacteriaceae</taxon>
        <taxon>Isobaculum</taxon>
    </lineage>
</organism>
<proteinExistence type="predicted"/>
<protein>
    <recommendedName>
        <fullName evidence="3">DUF2004 domain-containing protein</fullName>
    </recommendedName>
</protein>
<evidence type="ECO:0000313" key="2">
    <source>
        <dbReference type="Proteomes" id="UP000198948"/>
    </source>
</evidence>
<sequence length="171" mass="19596">MAKELIETKLLGTLTYDTEEGLAMDKRDATFQLGGQDITIDLDMHEGITLLEDYQSIAMLVEQFPKLYAEAKTYLLAQMAEENGTIEYYFEFHLEELTEETLAHLKVDSVDQVTNQLLIENLILSGAWFSLDKNNGLELTFDFKLVPEFSDELLVVRFDRTGKILYVSHES</sequence>
<dbReference type="EMBL" id="FOHA01000004">
    <property type="protein sequence ID" value="SER73717.1"/>
    <property type="molecule type" value="Genomic_DNA"/>
</dbReference>
<reference evidence="1 2" key="1">
    <citation type="submission" date="2016-10" db="EMBL/GenBank/DDBJ databases">
        <authorList>
            <person name="de Groot N.N."/>
        </authorList>
    </citation>
    <scope>NUCLEOTIDE SEQUENCE [LARGE SCALE GENOMIC DNA]</scope>
    <source>
        <strain evidence="1 2">DSM 13760</strain>
    </source>
</reference>
<dbReference type="STRING" id="142588.SAMN04488559_104152"/>
<dbReference type="AlphaFoldDB" id="A0A1H9RM69"/>
<keyword evidence="2" id="KW-1185">Reference proteome</keyword>
<evidence type="ECO:0000313" key="1">
    <source>
        <dbReference type="EMBL" id="SER73717.1"/>
    </source>
</evidence>
<dbReference type="RefSeq" id="WP_092650995.1">
    <property type="nucleotide sequence ID" value="NZ_FOHA01000004.1"/>
</dbReference>